<reference evidence="6" key="1">
    <citation type="submission" date="2022-11" db="EMBL/GenBank/DDBJ databases">
        <authorList>
            <person name="Petersen C."/>
        </authorList>
    </citation>
    <scope>NUCLEOTIDE SEQUENCE</scope>
    <source>
        <strain evidence="6">IBT 21917</strain>
    </source>
</reference>
<evidence type="ECO:0000256" key="4">
    <source>
        <dbReference type="SAM" id="MobiDB-lite"/>
    </source>
</evidence>
<evidence type="ECO:0000313" key="6">
    <source>
        <dbReference type="EMBL" id="KAJ5179802.1"/>
    </source>
</evidence>
<protein>
    <submittedName>
        <fullName evidence="6">Small-subunit processome Utp12</fullName>
    </submittedName>
</protein>
<feature type="domain" description="Small-subunit processome Utp12" evidence="5">
    <location>
        <begin position="578"/>
        <end position="681"/>
    </location>
</feature>
<accession>A0A9W9IL66</accession>
<gene>
    <name evidence="6" type="ORF">N7492_003012</name>
</gene>
<feature type="compositionally biased region" description="Low complexity" evidence="4">
    <location>
        <begin position="13"/>
        <end position="27"/>
    </location>
</feature>
<evidence type="ECO:0000256" key="2">
    <source>
        <dbReference type="ARBA" id="ARBA00023242"/>
    </source>
</evidence>
<name>A0A9W9IL66_9EURO</name>
<evidence type="ECO:0000259" key="5">
    <source>
        <dbReference type="Pfam" id="PF04003"/>
    </source>
</evidence>
<dbReference type="Gene3D" id="2.130.10.10">
    <property type="entry name" value="YVTN repeat-like/Quinoprotein amine dehydrogenase"/>
    <property type="match status" value="1"/>
</dbReference>
<dbReference type="AlphaFoldDB" id="A0A9W9IL66"/>
<comment type="similarity">
    <text evidence="3">Belongs to the UTP5 family.</text>
</comment>
<reference evidence="6" key="2">
    <citation type="journal article" date="2023" name="IMA Fungus">
        <title>Comparative genomic study of the Penicillium genus elucidates a diverse pangenome and 15 lateral gene transfer events.</title>
        <authorList>
            <person name="Petersen C."/>
            <person name="Sorensen T."/>
            <person name="Nielsen M.R."/>
            <person name="Sondergaard T.E."/>
            <person name="Sorensen J.L."/>
            <person name="Fitzpatrick D.A."/>
            <person name="Frisvad J.C."/>
            <person name="Nielsen K.L."/>
        </authorList>
    </citation>
    <scope>NUCLEOTIDE SEQUENCE</scope>
    <source>
        <strain evidence="6">IBT 21917</strain>
    </source>
</reference>
<organism evidence="6 7">
    <name type="scientific">Penicillium capsulatum</name>
    <dbReference type="NCBI Taxonomy" id="69766"/>
    <lineage>
        <taxon>Eukaryota</taxon>
        <taxon>Fungi</taxon>
        <taxon>Dikarya</taxon>
        <taxon>Ascomycota</taxon>
        <taxon>Pezizomycotina</taxon>
        <taxon>Eurotiomycetes</taxon>
        <taxon>Eurotiomycetidae</taxon>
        <taxon>Eurotiales</taxon>
        <taxon>Aspergillaceae</taxon>
        <taxon>Penicillium</taxon>
    </lineage>
</organism>
<comment type="caution">
    <text evidence="6">The sequence shown here is derived from an EMBL/GenBank/DDBJ whole genome shotgun (WGS) entry which is preliminary data.</text>
</comment>
<feature type="compositionally biased region" description="Low complexity" evidence="4">
    <location>
        <begin position="419"/>
        <end position="428"/>
    </location>
</feature>
<dbReference type="InterPro" id="IPR007148">
    <property type="entry name" value="SSU_processome_Utp12"/>
</dbReference>
<proteinExistence type="inferred from homology"/>
<feature type="compositionally biased region" description="Acidic residues" evidence="4">
    <location>
        <begin position="506"/>
        <end position="518"/>
    </location>
</feature>
<dbReference type="InterPro" id="IPR015943">
    <property type="entry name" value="WD40/YVTN_repeat-like_dom_sf"/>
</dbReference>
<keyword evidence="2" id="KW-0539">Nucleus</keyword>
<dbReference type="PANTHER" id="PTHR44267:SF1">
    <property type="entry name" value="WD REPEAT-CONTAINING PROTEIN 43"/>
    <property type="match status" value="1"/>
</dbReference>
<dbReference type="Proteomes" id="UP001146351">
    <property type="component" value="Unassembled WGS sequence"/>
</dbReference>
<dbReference type="EMBL" id="JAPQKO010000002">
    <property type="protein sequence ID" value="KAJ5179802.1"/>
    <property type="molecule type" value="Genomic_DNA"/>
</dbReference>
<evidence type="ECO:0000256" key="1">
    <source>
        <dbReference type="ARBA" id="ARBA00004123"/>
    </source>
</evidence>
<evidence type="ECO:0000313" key="7">
    <source>
        <dbReference type="Proteomes" id="UP001146351"/>
    </source>
</evidence>
<feature type="region of interest" description="Disordered" evidence="4">
    <location>
        <begin position="1"/>
        <end position="27"/>
    </location>
</feature>
<feature type="compositionally biased region" description="Acidic residues" evidence="4">
    <location>
        <begin position="779"/>
        <end position="794"/>
    </location>
</feature>
<dbReference type="InterPro" id="IPR052414">
    <property type="entry name" value="U3_snoRNA-assoc_WDR"/>
</dbReference>
<dbReference type="OrthoDB" id="30195at2759"/>
<evidence type="ECO:0000256" key="3">
    <source>
        <dbReference type="ARBA" id="ARBA00038335"/>
    </source>
</evidence>
<dbReference type="GO" id="GO:0000462">
    <property type="term" value="P:maturation of SSU-rRNA from tricistronic rRNA transcript (SSU-rRNA, 5.8S rRNA, LSU-rRNA)"/>
    <property type="evidence" value="ECO:0007669"/>
    <property type="project" value="TreeGrafter"/>
</dbReference>
<comment type="subcellular location">
    <subcellularLocation>
        <location evidence="1">Nucleus</location>
    </subcellularLocation>
</comment>
<feature type="compositionally biased region" description="Basic residues" evidence="4">
    <location>
        <begin position="823"/>
        <end position="834"/>
    </location>
</feature>
<keyword evidence="7" id="KW-1185">Reference proteome</keyword>
<dbReference type="GO" id="GO:0032040">
    <property type="term" value="C:small-subunit processome"/>
    <property type="evidence" value="ECO:0007669"/>
    <property type="project" value="UniProtKB-ARBA"/>
</dbReference>
<sequence>MGKKTSRPSTKVSAAASPASGLSHSGSKSSILKAAFSPSEYQLALFASVIQGLDAQHLRIHDTNTGRLQCEHALAPKETVTSLDWGYYGGQGKNRDQSKKKRKRGSDVNGLDQGDIVIAIGTSSSDIRMFSPSEDKVIGTLIGAHDKGIKDFKFTAGRGAQEAWSIGGDNKLVQWDLRTGKSTRYDAVNLLPSKILTNFTRSIHLPASSVFTALSRPVPSNTPVICASQTPFLIDVQNSDQEPVKFPAMRNQVHNIISSSLESAGAGFFLASDGERFINVFDATSQKLVRNLVAEQEVASVSLHHAATPEKQVLAAVTEDGSIELFTKPFAQPQAAQSGSAKANRKQMTQKANASLKIIPSSSSTACVPVVSSSFQGHDIIVAYAEGGVIPVFERVPAFDSNTDELLFTGTKAVVKSKSSSAVASATTNGAKGVGESRVDESQATVEQGNIADDDVEMNDTRDNASVSGSEEDSEAEDNAPATAEKKVKQAKQAASDGDVDMQNADSEDEEEEEEEGAEPSFGELMRANAGQEVDVEAEMEDDVNLGALVPGKPTAAVQQIPTGVSLATVLTQSLKTNDNAMLESCFHTGDNSIIRTTIQRLDSSLAATLLQKLAERLSHRPGRYGHLLVWVQWTCVAHGGSLAGHPELLKRMTTLYKVMDQRSSSLSSLLLLKGKLDMLDAQLGLRTSIRDGEEGLDSEDEDNVIYVEGHDDDDSETEAKAPRTKSIRDQAFDEDESMMNGIVDESEDDEGDDSEEDDEDDDEPILDIEAAESVGSSDAEESLEENEDDEDEAHSDGSMVDFIADTEDEESDEGVAQQPPPKKSKTAKKGGKK</sequence>
<feature type="compositionally biased region" description="Acidic residues" evidence="4">
    <location>
        <begin position="745"/>
        <end position="771"/>
    </location>
</feature>
<dbReference type="Pfam" id="PF04003">
    <property type="entry name" value="Utp12"/>
    <property type="match status" value="1"/>
</dbReference>
<dbReference type="InterPro" id="IPR036322">
    <property type="entry name" value="WD40_repeat_dom_sf"/>
</dbReference>
<feature type="compositionally biased region" description="Acidic residues" evidence="4">
    <location>
        <begin position="805"/>
        <end position="814"/>
    </location>
</feature>
<feature type="compositionally biased region" description="Basic and acidic residues" evidence="4">
    <location>
        <begin position="718"/>
        <end position="732"/>
    </location>
</feature>
<feature type="region of interest" description="Disordered" evidence="4">
    <location>
        <begin position="419"/>
        <end position="526"/>
    </location>
</feature>
<dbReference type="SUPFAM" id="SSF50978">
    <property type="entry name" value="WD40 repeat-like"/>
    <property type="match status" value="1"/>
</dbReference>
<dbReference type="PANTHER" id="PTHR44267">
    <property type="entry name" value="WD REPEAT-CONTAINING PROTEIN 43"/>
    <property type="match status" value="1"/>
</dbReference>
<feature type="region of interest" description="Disordered" evidence="4">
    <location>
        <begin position="709"/>
        <end position="834"/>
    </location>
</feature>